<feature type="signal peptide" evidence="8">
    <location>
        <begin position="1"/>
        <end position="28"/>
    </location>
</feature>
<feature type="region of interest" description="Disordered" evidence="7">
    <location>
        <begin position="21"/>
        <end position="54"/>
    </location>
</feature>
<dbReference type="CDD" id="cd16913">
    <property type="entry name" value="YkuD_like"/>
    <property type="match status" value="1"/>
</dbReference>
<evidence type="ECO:0000259" key="9">
    <source>
        <dbReference type="PROSITE" id="PS52029"/>
    </source>
</evidence>
<protein>
    <recommendedName>
        <fullName evidence="9">L,D-TPase catalytic domain-containing protein</fullName>
    </recommendedName>
</protein>
<dbReference type="GO" id="GO:0071555">
    <property type="term" value="P:cell wall organization"/>
    <property type="evidence" value="ECO:0007669"/>
    <property type="project" value="UniProtKB-UniRule"/>
</dbReference>
<keyword evidence="5 6" id="KW-0961">Cell wall biogenesis/degradation</keyword>
<dbReference type="GO" id="GO:0005576">
    <property type="term" value="C:extracellular region"/>
    <property type="evidence" value="ECO:0007669"/>
    <property type="project" value="TreeGrafter"/>
</dbReference>
<feature type="domain" description="L,D-TPase catalytic" evidence="9">
    <location>
        <begin position="137"/>
        <end position="259"/>
    </location>
</feature>
<dbReference type="GO" id="GO:0018104">
    <property type="term" value="P:peptidoglycan-protein cross-linking"/>
    <property type="evidence" value="ECO:0007669"/>
    <property type="project" value="TreeGrafter"/>
</dbReference>
<accession>A0A919Q6J4</accession>
<feature type="active site" description="Proton donor/acceptor" evidence="6">
    <location>
        <position position="219"/>
    </location>
</feature>
<dbReference type="InterPro" id="IPR038063">
    <property type="entry name" value="Transpep_catalytic_dom"/>
</dbReference>
<dbReference type="Pfam" id="PF03734">
    <property type="entry name" value="YkuD"/>
    <property type="match status" value="1"/>
</dbReference>
<evidence type="ECO:0000256" key="3">
    <source>
        <dbReference type="ARBA" id="ARBA00022960"/>
    </source>
</evidence>
<evidence type="ECO:0000256" key="4">
    <source>
        <dbReference type="ARBA" id="ARBA00022984"/>
    </source>
</evidence>
<feature type="active site" description="Nucleophile" evidence="6">
    <location>
        <position position="235"/>
    </location>
</feature>
<reference evidence="10" key="1">
    <citation type="submission" date="2021-01" db="EMBL/GenBank/DDBJ databases">
        <title>Whole genome shotgun sequence of Demequina activiva NBRC 110675.</title>
        <authorList>
            <person name="Komaki H."/>
            <person name="Tamura T."/>
        </authorList>
    </citation>
    <scope>NUCLEOTIDE SEQUENCE</scope>
    <source>
        <strain evidence="10">NBRC 110675</strain>
    </source>
</reference>
<proteinExistence type="predicted"/>
<dbReference type="GO" id="GO:0008360">
    <property type="term" value="P:regulation of cell shape"/>
    <property type="evidence" value="ECO:0007669"/>
    <property type="project" value="UniProtKB-UniRule"/>
</dbReference>
<comment type="caution">
    <text evidence="10">The sequence shown here is derived from an EMBL/GenBank/DDBJ whole genome shotgun (WGS) entry which is preliminary data.</text>
</comment>
<dbReference type="InterPro" id="IPR005490">
    <property type="entry name" value="LD_TPept_cat_dom"/>
</dbReference>
<evidence type="ECO:0000256" key="8">
    <source>
        <dbReference type="SAM" id="SignalP"/>
    </source>
</evidence>
<dbReference type="Gene3D" id="2.40.440.10">
    <property type="entry name" value="L,D-transpeptidase catalytic domain-like"/>
    <property type="match status" value="1"/>
</dbReference>
<organism evidence="10 11">
    <name type="scientific">Demequina activiva</name>
    <dbReference type="NCBI Taxonomy" id="1582364"/>
    <lineage>
        <taxon>Bacteria</taxon>
        <taxon>Bacillati</taxon>
        <taxon>Actinomycetota</taxon>
        <taxon>Actinomycetes</taxon>
        <taxon>Micrococcales</taxon>
        <taxon>Demequinaceae</taxon>
        <taxon>Demequina</taxon>
    </lineage>
</organism>
<dbReference type="EMBL" id="BONR01000003">
    <property type="protein sequence ID" value="GIG54740.1"/>
    <property type="molecule type" value="Genomic_DNA"/>
</dbReference>
<dbReference type="PROSITE" id="PS52029">
    <property type="entry name" value="LD_TPASE"/>
    <property type="match status" value="1"/>
</dbReference>
<comment type="pathway">
    <text evidence="1 6">Cell wall biogenesis; peptidoglycan biosynthesis.</text>
</comment>
<dbReference type="GO" id="GO:0071972">
    <property type="term" value="F:peptidoglycan L,D-transpeptidase activity"/>
    <property type="evidence" value="ECO:0007669"/>
    <property type="project" value="TreeGrafter"/>
</dbReference>
<evidence type="ECO:0000256" key="7">
    <source>
        <dbReference type="SAM" id="MobiDB-lite"/>
    </source>
</evidence>
<name>A0A919Q6J4_9MICO</name>
<dbReference type="AlphaFoldDB" id="A0A919Q6J4"/>
<keyword evidence="11" id="KW-1185">Reference proteome</keyword>
<keyword evidence="2" id="KW-0808">Transferase</keyword>
<gene>
    <name evidence="10" type="ORF">Dac01nite_14920</name>
</gene>
<evidence type="ECO:0000256" key="6">
    <source>
        <dbReference type="PROSITE-ProRule" id="PRU01373"/>
    </source>
</evidence>
<dbReference type="Proteomes" id="UP000652354">
    <property type="component" value="Unassembled WGS sequence"/>
</dbReference>
<evidence type="ECO:0000256" key="1">
    <source>
        <dbReference type="ARBA" id="ARBA00004752"/>
    </source>
</evidence>
<sequence>MAVAAVAVAGTVLAIALSGGDPAAPATAAEPTSAMPAPSAHSAAPSPSPSATAGVAPGEIVVTTTGEPIQLYARAGDAEPSEQLEEWSLYGSPTTLLGFDTQDVDGSTWIAVELVGAPNHRRAWVREADVEVTATDVAIHVYLDEREVDLTRAGEVELTTRAVIGADESPTPVGTFWVTDPLDFSANDSGVYGAYALGLNGFSETLEEFNGGPPQIAVHGTNQPELLGENVSNGCIRVPNDVAIELGAQAPVGTPVIVHQSRAA</sequence>
<keyword evidence="4 6" id="KW-0573">Peptidoglycan synthesis</keyword>
<dbReference type="PANTHER" id="PTHR30582">
    <property type="entry name" value="L,D-TRANSPEPTIDASE"/>
    <property type="match status" value="1"/>
</dbReference>
<dbReference type="InterPro" id="IPR050979">
    <property type="entry name" value="LD-transpeptidase"/>
</dbReference>
<evidence type="ECO:0000256" key="2">
    <source>
        <dbReference type="ARBA" id="ARBA00022679"/>
    </source>
</evidence>
<feature type="compositionally biased region" description="Low complexity" evidence="7">
    <location>
        <begin position="21"/>
        <end position="53"/>
    </location>
</feature>
<evidence type="ECO:0000256" key="5">
    <source>
        <dbReference type="ARBA" id="ARBA00023316"/>
    </source>
</evidence>
<evidence type="ECO:0000313" key="11">
    <source>
        <dbReference type="Proteomes" id="UP000652354"/>
    </source>
</evidence>
<keyword evidence="8" id="KW-0732">Signal</keyword>
<feature type="chain" id="PRO_5037732516" description="L,D-TPase catalytic domain-containing protein" evidence="8">
    <location>
        <begin position="29"/>
        <end position="264"/>
    </location>
</feature>
<dbReference type="SUPFAM" id="SSF141523">
    <property type="entry name" value="L,D-transpeptidase catalytic domain-like"/>
    <property type="match status" value="1"/>
</dbReference>
<keyword evidence="3 6" id="KW-0133">Cell shape</keyword>
<evidence type="ECO:0000313" key="10">
    <source>
        <dbReference type="EMBL" id="GIG54740.1"/>
    </source>
</evidence>
<dbReference type="GO" id="GO:0016740">
    <property type="term" value="F:transferase activity"/>
    <property type="evidence" value="ECO:0007669"/>
    <property type="project" value="UniProtKB-KW"/>
</dbReference>